<dbReference type="Proteomes" id="UP000287651">
    <property type="component" value="Unassembled WGS sequence"/>
</dbReference>
<organism evidence="3 4">
    <name type="scientific">Ensete ventricosum</name>
    <name type="common">Abyssinian banana</name>
    <name type="synonym">Musa ensete</name>
    <dbReference type="NCBI Taxonomy" id="4639"/>
    <lineage>
        <taxon>Eukaryota</taxon>
        <taxon>Viridiplantae</taxon>
        <taxon>Streptophyta</taxon>
        <taxon>Embryophyta</taxon>
        <taxon>Tracheophyta</taxon>
        <taxon>Spermatophyta</taxon>
        <taxon>Magnoliopsida</taxon>
        <taxon>Liliopsida</taxon>
        <taxon>Zingiberales</taxon>
        <taxon>Musaceae</taxon>
        <taxon>Ensete</taxon>
    </lineage>
</organism>
<evidence type="ECO:0000313" key="3">
    <source>
        <dbReference type="EMBL" id="RRT52507.1"/>
    </source>
</evidence>
<feature type="signal peptide" evidence="2">
    <location>
        <begin position="1"/>
        <end position="29"/>
    </location>
</feature>
<protein>
    <submittedName>
        <fullName evidence="3">Uncharacterized protein</fullName>
    </submittedName>
</protein>
<name>A0A426YLC0_ENSVE</name>
<feature type="region of interest" description="Disordered" evidence="1">
    <location>
        <begin position="159"/>
        <end position="182"/>
    </location>
</feature>
<dbReference type="EMBL" id="AMZH03011634">
    <property type="protein sequence ID" value="RRT52507.1"/>
    <property type="molecule type" value="Genomic_DNA"/>
</dbReference>
<gene>
    <name evidence="3" type="ORF">B296_00049281</name>
</gene>
<accession>A0A426YLC0</accession>
<sequence length="182" mass="19460">MASSSHHLCLPFFLLLLLSVASFSQVALAARGAPANSEEKMPRFFGRVLPWLRNVDHSRPAAANSRGLDDPRAGNRALSHSLLGSILVLSPPPTMSIGVRDLTVLGEFKPFGLVAEELEGKPLETASEEHQYFLFHADVARESDGPAAATLSSAAVSADLDFSSPSPPSDDGDHEIFIRGSR</sequence>
<keyword evidence="2" id="KW-0732">Signal</keyword>
<proteinExistence type="predicted"/>
<feature type="chain" id="PRO_5019044809" evidence="2">
    <location>
        <begin position="30"/>
        <end position="182"/>
    </location>
</feature>
<evidence type="ECO:0000313" key="4">
    <source>
        <dbReference type="Proteomes" id="UP000287651"/>
    </source>
</evidence>
<dbReference type="AlphaFoldDB" id="A0A426YLC0"/>
<evidence type="ECO:0000256" key="1">
    <source>
        <dbReference type="SAM" id="MobiDB-lite"/>
    </source>
</evidence>
<reference evidence="3 4" key="1">
    <citation type="journal article" date="2014" name="Agronomy (Basel)">
        <title>A Draft Genome Sequence for Ensete ventricosum, the Drought-Tolerant Tree Against Hunger.</title>
        <authorList>
            <person name="Harrison J."/>
            <person name="Moore K.A."/>
            <person name="Paszkiewicz K."/>
            <person name="Jones T."/>
            <person name="Grant M."/>
            <person name="Ambacheew D."/>
            <person name="Muzemil S."/>
            <person name="Studholme D.J."/>
        </authorList>
    </citation>
    <scope>NUCLEOTIDE SEQUENCE [LARGE SCALE GENOMIC DNA]</scope>
</reference>
<evidence type="ECO:0000256" key="2">
    <source>
        <dbReference type="SAM" id="SignalP"/>
    </source>
</evidence>
<comment type="caution">
    <text evidence="3">The sequence shown here is derived from an EMBL/GenBank/DDBJ whole genome shotgun (WGS) entry which is preliminary data.</text>
</comment>